<protein>
    <submittedName>
        <fullName evidence="1">Uncharacterized protein</fullName>
    </submittedName>
</protein>
<reference evidence="1 2" key="1">
    <citation type="journal article" date="2013" name="Genome Announc.">
        <title>Genome Sequence of the Polycyclic Aromatic Hydrocarbon-Degrading Bacterium Strain Marinobacter nanhaiticus D15-8WT.</title>
        <authorList>
            <person name="Cui Z."/>
            <person name="Gao W."/>
            <person name="Li Q."/>
            <person name="Xu G."/>
            <person name="Zheng L."/>
        </authorList>
    </citation>
    <scope>NUCLEOTIDE SEQUENCE [LARGE SCALE GENOMIC DNA]</scope>
    <source>
        <strain evidence="1 2">D15-8W</strain>
    </source>
</reference>
<proteinExistence type="predicted"/>
<comment type="caution">
    <text evidence="1">The sequence shown here is derived from an EMBL/GenBank/DDBJ whole genome shotgun (WGS) entry which is preliminary data.</text>
</comment>
<evidence type="ECO:0000313" key="1">
    <source>
        <dbReference type="EMBL" id="RDW95470.1"/>
    </source>
</evidence>
<organism evidence="1 2">
    <name type="scientific">Marinobacter nanhaiticus D15-8W</name>
    <dbReference type="NCBI Taxonomy" id="626887"/>
    <lineage>
        <taxon>Bacteria</taxon>
        <taxon>Pseudomonadati</taxon>
        <taxon>Pseudomonadota</taxon>
        <taxon>Gammaproteobacteria</taxon>
        <taxon>Pseudomonadales</taxon>
        <taxon>Marinobacteraceae</taxon>
        <taxon>Marinobacter</taxon>
    </lineage>
</organism>
<gene>
    <name evidence="1" type="ORF">J057_24005</name>
</gene>
<evidence type="ECO:0000313" key="2">
    <source>
        <dbReference type="Proteomes" id="UP000013165"/>
    </source>
</evidence>
<sequence length="65" mass="6499">MSEQCPNCLSRRIGKNNYGKKTAGVVGASAGIYDGYAAATAGAQAGAAMGPAIQRGLKNGKLEIA</sequence>
<accession>A0A371CGD9</accession>
<name>A0A371CGD9_9GAMM</name>
<dbReference type="EMBL" id="APLQ01000003">
    <property type="protein sequence ID" value="RDW95470.1"/>
    <property type="molecule type" value="Genomic_DNA"/>
</dbReference>
<dbReference type="Proteomes" id="UP000013165">
    <property type="component" value="Unassembled WGS sequence"/>
</dbReference>
<keyword evidence="2" id="KW-1185">Reference proteome</keyword>
<dbReference type="AlphaFoldDB" id="A0A371CGD9"/>